<proteinExistence type="predicted"/>
<dbReference type="EMBL" id="CP071091">
    <property type="protein sequence ID" value="QSQ11236.1"/>
    <property type="molecule type" value="Genomic_DNA"/>
</dbReference>
<feature type="domain" description="Putative zinc-finger" evidence="2">
    <location>
        <begin position="7"/>
        <end position="39"/>
    </location>
</feature>
<keyword evidence="1" id="KW-0812">Transmembrane</keyword>
<evidence type="ECO:0000313" key="4">
    <source>
        <dbReference type="Proteomes" id="UP000663090"/>
    </source>
</evidence>
<accession>A0ABX7N1G0</accession>
<keyword evidence="1" id="KW-1133">Transmembrane helix</keyword>
<feature type="transmembrane region" description="Helical" evidence="1">
    <location>
        <begin position="79"/>
        <end position="101"/>
    </location>
</feature>
<sequence>MEACSLEWQERLSAGFDGESEAHEQRALEQHLERCAGCAREMARFDSLRVALRAQAVDAGVPPELKARVDRLAARPRWAFSRGTLAAGGAIAALLAVGVFWTSRAGLAGGMNDALAMDLERHHLKAFSRATPCEFESSNPEDVKAWVEREVGYEVDVPSVPGAELLGARRCQLHGEVSASLLYRHGDKAMTLFLPEPGSPVAKAAARFAGDGTRCTQGPVGERICVAPRGSGHAALAVSEAESPVLLEALARLSP</sequence>
<organism evidence="3 4">
    <name type="scientific">Myxococcus landrumensis</name>
    <dbReference type="NCBI Taxonomy" id="2813577"/>
    <lineage>
        <taxon>Bacteria</taxon>
        <taxon>Pseudomonadati</taxon>
        <taxon>Myxococcota</taxon>
        <taxon>Myxococcia</taxon>
        <taxon>Myxococcales</taxon>
        <taxon>Cystobacterineae</taxon>
        <taxon>Myxococcaceae</taxon>
        <taxon>Myxococcus</taxon>
    </lineage>
</organism>
<dbReference type="InterPro" id="IPR041916">
    <property type="entry name" value="Anti_sigma_zinc_sf"/>
</dbReference>
<dbReference type="Gene3D" id="1.10.10.1320">
    <property type="entry name" value="Anti-sigma factor, zinc-finger domain"/>
    <property type="match status" value="1"/>
</dbReference>
<protein>
    <submittedName>
        <fullName evidence="3">Zf-HC2 domain-containing protein</fullName>
    </submittedName>
</protein>
<gene>
    <name evidence="3" type="ORF">JY572_22740</name>
</gene>
<evidence type="ECO:0000313" key="3">
    <source>
        <dbReference type="EMBL" id="QSQ11236.1"/>
    </source>
</evidence>
<keyword evidence="4" id="KW-1185">Reference proteome</keyword>
<dbReference type="RefSeq" id="WP_206712993.1">
    <property type="nucleotide sequence ID" value="NZ_CP071091.1"/>
</dbReference>
<dbReference type="InterPro" id="IPR027383">
    <property type="entry name" value="Znf_put"/>
</dbReference>
<dbReference type="Pfam" id="PF13490">
    <property type="entry name" value="zf-HC2"/>
    <property type="match status" value="1"/>
</dbReference>
<reference evidence="3 4" key="1">
    <citation type="submission" date="2021-02" db="EMBL/GenBank/DDBJ databases">
        <title>De Novo genome assembly of isolated myxobacteria.</title>
        <authorList>
            <person name="Stevens D.C."/>
        </authorList>
    </citation>
    <scope>NUCLEOTIDE SEQUENCE [LARGE SCALE GENOMIC DNA]</scope>
    <source>
        <strain evidence="3 4">SCHIC003</strain>
    </source>
</reference>
<name>A0ABX7N1G0_9BACT</name>
<keyword evidence="1" id="KW-0472">Membrane</keyword>
<evidence type="ECO:0000256" key="1">
    <source>
        <dbReference type="SAM" id="Phobius"/>
    </source>
</evidence>
<evidence type="ECO:0000259" key="2">
    <source>
        <dbReference type="Pfam" id="PF13490"/>
    </source>
</evidence>
<dbReference type="Proteomes" id="UP000663090">
    <property type="component" value="Chromosome"/>
</dbReference>